<reference evidence="2 3" key="1">
    <citation type="submission" date="2019-03" db="EMBL/GenBank/DDBJ databases">
        <title>Genomic Encyclopedia of Type Strains, Phase IV (KMG-IV): sequencing the most valuable type-strain genomes for metagenomic binning, comparative biology and taxonomic classification.</title>
        <authorList>
            <person name="Goeker M."/>
        </authorList>
    </citation>
    <scope>NUCLEOTIDE SEQUENCE [LARGE SCALE GENOMIC DNA]</scope>
    <source>
        <strain evidence="2 3">DSM 22362</strain>
    </source>
</reference>
<protein>
    <submittedName>
        <fullName evidence="2">Uncharacterized protein DUF4397</fullName>
    </submittedName>
</protein>
<dbReference type="EMBL" id="SMBZ01000078">
    <property type="protein sequence ID" value="TCV05298.1"/>
    <property type="molecule type" value="Genomic_DNA"/>
</dbReference>
<evidence type="ECO:0000313" key="3">
    <source>
        <dbReference type="Proteomes" id="UP000295197"/>
    </source>
</evidence>
<dbReference type="RefSeq" id="WP_132779258.1">
    <property type="nucleotide sequence ID" value="NZ_SMBZ01000078.1"/>
</dbReference>
<dbReference type="AlphaFoldDB" id="A0A4R3VPV1"/>
<accession>A0A4R3VPV1</accession>
<dbReference type="Proteomes" id="UP000295197">
    <property type="component" value="Unassembled WGS sequence"/>
</dbReference>
<evidence type="ECO:0000259" key="1">
    <source>
        <dbReference type="Pfam" id="PF14344"/>
    </source>
</evidence>
<sequence length="262" mass="29319">MKKIVLSIFSLLVFAGCKERIQDFGDLDFLTANDAIVKINMASVYPDDRYMYVRFNDNRVTPLIRAREPYPGGGYNTRGDSRPDFLKIAAGTVNIKVCLPHKVDNGKDSIVLAQQNVTLEPGKQYTVHVTDTAANTKMFLAEESLVRPDSSFAKYRFVNLMPNVEAIDLYYGAAANSSGQDSLIVRNIKYGETSEYFTIRRAASRTWKIRKSGDPVADNTVLALYTNASSTLNARSYTAYALGYAGFTTTIMRPYISFYLVR</sequence>
<keyword evidence="3" id="KW-1185">Reference proteome</keyword>
<gene>
    <name evidence="2" type="ORF">EDC17_10782</name>
</gene>
<name>A0A4R3VPV1_9SPHI</name>
<dbReference type="OrthoDB" id="659104at2"/>
<evidence type="ECO:0000313" key="2">
    <source>
        <dbReference type="EMBL" id="TCV05298.1"/>
    </source>
</evidence>
<dbReference type="Pfam" id="PF14344">
    <property type="entry name" value="DUF4397"/>
    <property type="match status" value="1"/>
</dbReference>
<proteinExistence type="predicted"/>
<dbReference type="InterPro" id="IPR025510">
    <property type="entry name" value="DUF4397"/>
</dbReference>
<dbReference type="PROSITE" id="PS51257">
    <property type="entry name" value="PROKAR_LIPOPROTEIN"/>
    <property type="match status" value="1"/>
</dbReference>
<feature type="domain" description="DUF4397" evidence="1">
    <location>
        <begin position="84"/>
        <end position="170"/>
    </location>
</feature>
<organism evidence="2 3">
    <name type="scientific">Sphingobacterium alimentarium</name>
    <dbReference type="NCBI Taxonomy" id="797292"/>
    <lineage>
        <taxon>Bacteria</taxon>
        <taxon>Pseudomonadati</taxon>
        <taxon>Bacteroidota</taxon>
        <taxon>Sphingobacteriia</taxon>
        <taxon>Sphingobacteriales</taxon>
        <taxon>Sphingobacteriaceae</taxon>
        <taxon>Sphingobacterium</taxon>
    </lineage>
</organism>
<comment type="caution">
    <text evidence="2">The sequence shown here is derived from an EMBL/GenBank/DDBJ whole genome shotgun (WGS) entry which is preliminary data.</text>
</comment>